<keyword evidence="2" id="KW-1185">Reference proteome</keyword>
<dbReference type="RefSeq" id="WP_146901972.1">
    <property type="nucleotide sequence ID" value="NZ_BJYS01000033.1"/>
</dbReference>
<evidence type="ECO:0000313" key="1">
    <source>
        <dbReference type="EMBL" id="GEO06277.1"/>
    </source>
</evidence>
<sequence length="64" mass="7170">MYNFNIHSEEEYKTAEARLEIMAGAIPGTVEACELKCLTKAVVDYLKKQSLPTHLKQDSAPSKE</sequence>
<comment type="caution">
    <text evidence="1">The sequence shown here is derived from an EMBL/GenBank/DDBJ whole genome shotgun (WGS) entry which is preliminary data.</text>
</comment>
<organism evidence="1 2">
    <name type="scientific">Adhaeribacter aerolatus</name>
    <dbReference type="NCBI Taxonomy" id="670289"/>
    <lineage>
        <taxon>Bacteria</taxon>
        <taxon>Pseudomonadati</taxon>
        <taxon>Bacteroidota</taxon>
        <taxon>Cytophagia</taxon>
        <taxon>Cytophagales</taxon>
        <taxon>Hymenobacteraceae</taxon>
        <taxon>Adhaeribacter</taxon>
    </lineage>
</organism>
<accession>A0A512B3B1</accession>
<dbReference type="EMBL" id="BJYS01000033">
    <property type="protein sequence ID" value="GEO06277.1"/>
    <property type="molecule type" value="Genomic_DNA"/>
</dbReference>
<dbReference type="AlphaFoldDB" id="A0A512B3B1"/>
<protein>
    <submittedName>
        <fullName evidence="1">Uncharacterized protein</fullName>
    </submittedName>
</protein>
<reference evidence="1 2" key="1">
    <citation type="submission" date="2019-07" db="EMBL/GenBank/DDBJ databases">
        <title>Whole genome shotgun sequence of Adhaeribacter aerolatus NBRC 106133.</title>
        <authorList>
            <person name="Hosoyama A."/>
            <person name="Uohara A."/>
            <person name="Ohji S."/>
            <person name="Ichikawa N."/>
        </authorList>
    </citation>
    <scope>NUCLEOTIDE SEQUENCE [LARGE SCALE GENOMIC DNA]</scope>
    <source>
        <strain evidence="1 2">NBRC 106133</strain>
    </source>
</reference>
<gene>
    <name evidence="1" type="ORF">AAE02nite_39410</name>
</gene>
<name>A0A512B3B1_9BACT</name>
<evidence type="ECO:0000313" key="2">
    <source>
        <dbReference type="Proteomes" id="UP000321532"/>
    </source>
</evidence>
<dbReference type="Proteomes" id="UP000321532">
    <property type="component" value="Unassembled WGS sequence"/>
</dbReference>
<proteinExistence type="predicted"/>